<evidence type="ECO:0000256" key="4">
    <source>
        <dbReference type="ARBA" id="ARBA00022764"/>
    </source>
</evidence>
<dbReference type="EMBL" id="DWWA01000049">
    <property type="protein sequence ID" value="HJC72994.1"/>
    <property type="molecule type" value="Genomic_DNA"/>
</dbReference>
<comment type="subcellular location">
    <subcellularLocation>
        <location evidence="1">Periplasm</location>
    </subcellularLocation>
</comment>
<evidence type="ECO:0000313" key="7">
    <source>
        <dbReference type="EMBL" id="HJC72994.1"/>
    </source>
</evidence>
<feature type="binding site" evidence="5">
    <location>
        <position position="110"/>
    </location>
    <ligand>
        <name>spermidine</name>
        <dbReference type="ChEBI" id="CHEBI:57834"/>
    </ligand>
</feature>
<proteinExistence type="predicted"/>
<dbReference type="AlphaFoldDB" id="A0A9D2Q6Q8"/>
<sequence length="373" mass="40388">MKRMISAISALSLTLGLLAGCSGTSASSSSGTASGSTASTASSASATATADRELNLFTWENMFPQEVLDAFTQETGIRVNFTAFDTDETMLAKLAAAKGGDYDVVIADDYIIEAAISEGLVQELDKEKLTNLGNVNPLFQGQFFDPENAYTVPYGSGVQTIVYDPTLTDVEITSYADLWDAGLADSLAVIGNYRVVNGMALKVMGESYNTTDTATISKAGEKLLELAPNIRLIKDSNVQDDLLSGEVSAAVMYTSQVTLACMANPDLKVVYPTEGLGFGIMAQFIPSAAPHPDEAHEFINYILRPEVAKQCFEYIGYYSTNKEADALISEEYRPFLTLPEDFTADKMEMIQNITPEADEEHVRVWTEFKAACE</sequence>
<evidence type="ECO:0000256" key="1">
    <source>
        <dbReference type="ARBA" id="ARBA00004418"/>
    </source>
</evidence>
<dbReference type="PANTHER" id="PTHR30222">
    <property type="entry name" value="SPERMIDINE/PUTRESCINE-BINDING PERIPLASMIC PROTEIN"/>
    <property type="match status" value="1"/>
</dbReference>
<evidence type="ECO:0000256" key="6">
    <source>
        <dbReference type="SAM" id="SignalP"/>
    </source>
</evidence>
<dbReference type="PIRSF" id="PIRSF019574">
    <property type="entry name" value="Periplasmic_polyamine_BP"/>
    <property type="match status" value="1"/>
</dbReference>
<organism evidence="7 8">
    <name type="scientific">Candidatus Ruthenibacterium merdavium</name>
    <dbReference type="NCBI Taxonomy" id="2838752"/>
    <lineage>
        <taxon>Bacteria</taxon>
        <taxon>Bacillati</taxon>
        <taxon>Bacillota</taxon>
        <taxon>Clostridia</taxon>
        <taxon>Eubacteriales</taxon>
        <taxon>Oscillospiraceae</taxon>
        <taxon>Ruthenibacterium</taxon>
    </lineage>
</organism>
<dbReference type="PROSITE" id="PS51257">
    <property type="entry name" value="PROKAR_LIPOPROTEIN"/>
    <property type="match status" value="1"/>
</dbReference>
<dbReference type="PANTHER" id="PTHR30222:SF17">
    <property type="entry name" value="SPERMIDINE_PUTRESCINE-BINDING PERIPLASMIC PROTEIN"/>
    <property type="match status" value="1"/>
</dbReference>
<dbReference type="Proteomes" id="UP000823918">
    <property type="component" value="Unassembled WGS sequence"/>
</dbReference>
<reference evidence="7" key="1">
    <citation type="journal article" date="2021" name="PeerJ">
        <title>Extensive microbial diversity within the chicken gut microbiome revealed by metagenomics and culture.</title>
        <authorList>
            <person name="Gilroy R."/>
            <person name="Ravi A."/>
            <person name="Getino M."/>
            <person name="Pursley I."/>
            <person name="Horton D.L."/>
            <person name="Alikhan N.F."/>
            <person name="Baker D."/>
            <person name="Gharbi K."/>
            <person name="Hall N."/>
            <person name="Watson M."/>
            <person name="Adriaenssens E.M."/>
            <person name="Foster-Nyarko E."/>
            <person name="Jarju S."/>
            <person name="Secka A."/>
            <person name="Antonio M."/>
            <person name="Oren A."/>
            <person name="Chaudhuri R.R."/>
            <person name="La Ragione R."/>
            <person name="Hildebrand F."/>
            <person name="Pallen M.J."/>
        </authorList>
    </citation>
    <scope>NUCLEOTIDE SEQUENCE</scope>
    <source>
        <strain evidence="7">5933</strain>
    </source>
</reference>
<feature type="chain" id="PRO_5038680105" evidence="6">
    <location>
        <begin position="27"/>
        <end position="373"/>
    </location>
</feature>
<evidence type="ECO:0000256" key="2">
    <source>
        <dbReference type="ARBA" id="ARBA00022448"/>
    </source>
</evidence>
<gene>
    <name evidence="7" type="ORF">H9698_09425</name>
</gene>
<evidence type="ECO:0000256" key="5">
    <source>
        <dbReference type="PIRSR" id="PIRSR019574-1"/>
    </source>
</evidence>
<evidence type="ECO:0000256" key="3">
    <source>
        <dbReference type="ARBA" id="ARBA00022729"/>
    </source>
</evidence>
<dbReference type="InterPro" id="IPR001188">
    <property type="entry name" value="Sperm_putr-bd"/>
</dbReference>
<keyword evidence="4" id="KW-0574">Periplasm</keyword>
<protein>
    <submittedName>
        <fullName evidence="7">Spermidine/putrescine ABC transporter substrate-binding protein</fullName>
    </submittedName>
</protein>
<comment type="caution">
    <text evidence="7">The sequence shown here is derived from an EMBL/GenBank/DDBJ whole genome shotgun (WGS) entry which is preliminary data.</text>
</comment>
<dbReference type="CDD" id="cd13590">
    <property type="entry name" value="PBP2_PotD_PotF_like"/>
    <property type="match status" value="1"/>
</dbReference>
<keyword evidence="2" id="KW-0813">Transport</keyword>
<dbReference type="Gene3D" id="3.40.190.10">
    <property type="entry name" value="Periplasmic binding protein-like II"/>
    <property type="match status" value="2"/>
</dbReference>
<dbReference type="InterPro" id="IPR006059">
    <property type="entry name" value="SBP"/>
</dbReference>
<evidence type="ECO:0000313" key="8">
    <source>
        <dbReference type="Proteomes" id="UP000823918"/>
    </source>
</evidence>
<accession>A0A9D2Q6Q8</accession>
<reference evidence="7" key="2">
    <citation type="submission" date="2021-04" db="EMBL/GenBank/DDBJ databases">
        <authorList>
            <person name="Gilroy R."/>
        </authorList>
    </citation>
    <scope>NUCLEOTIDE SEQUENCE</scope>
    <source>
        <strain evidence="7">5933</strain>
    </source>
</reference>
<keyword evidence="3 6" id="KW-0732">Signal</keyword>
<dbReference type="GO" id="GO:0019808">
    <property type="term" value="F:polyamine binding"/>
    <property type="evidence" value="ECO:0007669"/>
    <property type="project" value="InterPro"/>
</dbReference>
<name>A0A9D2Q6Q8_9FIRM</name>
<feature type="signal peptide" evidence="6">
    <location>
        <begin position="1"/>
        <end position="26"/>
    </location>
</feature>
<dbReference type="PRINTS" id="PR00909">
    <property type="entry name" value="SPERMDNBNDNG"/>
</dbReference>
<dbReference type="SUPFAM" id="SSF53850">
    <property type="entry name" value="Periplasmic binding protein-like II"/>
    <property type="match status" value="1"/>
</dbReference>
<dbReference type="GO" id="GO:0042597">
    <property type="term" value="C:periplasmic space"/>
    <property type="evidence" value="ECO:0007669"/>
    <property type="project" value="UniProtKB-SubCell"/>
</dbReference>
<dbReference type="Pfam" id="PF13416">
    <property type="entry name" value="SBP_bac_8"/>
    <property type="match status" value="1"/>
</dbReference>
<dbReference type="GO" id="GO:0015846">
    <property type="term" value="P:polyamine transport"/>
    <property type="evidence" value="ECO:0007669"/>
    <property type="project" value="InterPro"/>
</dbReference>